<dbReference type="InterPro" id="IPR011011">
    <property type="entry name" value="Znf_FYVE_PHD"/>
</dbReference>
<feature type="domain" description="Arf-GAP" evidence="6">
    <location>
        <begin position="1"/>
        <end position="79"/>
    </location>
</feature>
<dbReference type="PROSITE" id="PS50115">
    <property type="entry name" value="ARFGAP"/>
    <property type="match status" value="1"/>
</dbReference>
<dbReference type="InterPro" id="IPR000306">
    <property type="entry name" value="Znf_FYVE"/>
</dbReference>
<dbReference type="Gene3D" id="3.30.40.10">
    <property type="entry name" value="Zinc/RING finger domain, C3HC4 (zinc finger)"/>
    <property type="match status" value="1"/>
</dbReference>
<dbReference type="Pfam" id="PF01363">
    <property type="entry name" value="FYVE"/>
    <property type="match status" value="1"/>
</dbReference>
<dbReference type="GO" id="GO:0048205">
    <property type="term" value="P:COPI coating of Golgi vesicle"/>
    <property type="evidence" value="ECO:0007669"/>
    <property type="project" value="TreeGrafter"/>
</dbReference>
<dbReference type="SUPFAM" id="SSF57863">
    <property type="entry name" value="ArfGap/RecO-like zinc finger"/>
    <property type="match status" value="1"/>
</dbReference>
<evidence type="ECO:0000256" key="4">
    <source>
        <dbReference type="ARBA" id="ARBA00022833"/>
    </source>
</evidence>
<reference evidence="8 9" key="1">
    <citation type="journal article" date="2024" name="Science">
        <title>Giant polyketide synthase enzymes in the biosynthesis of giant marine polyether toxins.</title>
        <authorList>
            <person name="Fallon T.R."/>
            <person name="Shende V.V."/>
            <person name="Wierzbicki I.H."/>
            <person name="Pendleton A.L."/>
            <person name="Watervoot N.F."/>
            <person name="Auber R.P."/>
            <person name="Gonzalez D.J."/>
            <person name="Wisecaver J.H."/>
            <person name="Moore B.S."/>
        </authorList>
    </citation>
    <scope>NUCLEOTIDE SEQUENCE [LARGE SCALE GENOMIC DNA]</scope>
    <source>
        <strain evidence="8 9">12B1</strain>
    </source>
</reference>
<evidence type="ECO:0000313" key="8">
    <source>
        <dbReference type="EMBL" id="KAL1529739.1"/>
    </source>
</evidence>
<dbReference type="InterPro" id="IPR013083">
    <property type="entry name" value="Znf_RING/FYVE/PHD"/>
</dbReference>
<feature type="domain" description="FYVE-type" evidence="7">
    <location>
        <begin position="143"/>
        <end position="200"/>
    </location>
</feature>
<evidence type="ECO:0000256" key="1">
    <source>
        <dbReference type="ARBA" id="ARBA00022468"/>
    </source>
</evidence>
<protein>
    <recommendedName>
        <fullName evidence="10">FYVE-type domain-containing protein</fullName>
    </recommendedName>
</protein>
<proteinExistence type="predicted"/>
<gene>
    <name evidence="8" type="ORF">AB1Y20_000675</name>
</gene>
<dbReference type="InterPro" id="IPR001164">
    <property type="entry name" value="ArfGAP_dom"/>
</dbReference>
<dbReference type="InterPro" id="IPR037278">
    <property type="entry name" value="ARFGAP/RecO"/>
</dbReference>
<evidence type="ECO:0000259" key="7">
    <source>
        <dbReference type="PROSITE" id="PS50178"/>
    </source>
</evidence>
<evidence type="ECO:0000259" key="6">
    <source>
        <dbReference type="PROSITE" id="PS50115"/>
    </source>
</evidence>
<keyword evidence="2" id="KW-0479">Metal-binding</keyword>
<dbReference type="InterPro" id="IPR038508">
    <property type="entry name" value="ArfGAP_dom_sf"/>
</dbReference>
<dbReference type="Proteomes" id="UP001515480">
    <property type="component" value="Unassembled WGS sequence"/>
</dbReference>
<evidence type="ECO:0000313" key="9">
    <source>
        <dbReference type="Proteomes" id="UP001515480"/>
    </source>
</evidence>
<evidence type="ECO:0008006" key="10">
    <source>
        <dbReference type="Google" id="ProtNLM"/>
    </source>
</evidence>
<dbReference type="GO" id="GO:0000139">
    <property type="term" value="C:Golgi membrane"/>
    <property type="evidence" value="ECO:0007669"/>
    <property type="project" value="GOC"/>
</dbReference>
<comment type="caution">
    <text evidence="8">The sequence shown here is derived from an EMBL/GenBank/DDBJ whole genome shotgun (WGS) entry which is preliminary data.</text>
</comment>
<dbReference type="SUPFAM" id="SSF57903">
    <property type="entry name" value="FYVE/PHD zinc finger"/>
    <property type="match status" value="1"/>
</dbReference>
<organism evidence="8 9">
    <name type="scientific">Prymnesium parvum</name>
    <name type="common">Toxic golden alga</name>
    <dbReference type="NCBI Taxonomy" id="97485"/>
    <lineage>
        <taxon>Eukaryota</taxon>
        <taxon>Haptista</taxon>
        <taxon>Haptophyta</taxon>
        <taxon>Prymnesiophyceae</taxon>
        <taxon>Prymnesiales</taxon>
        <taxon>Prymnesiaceae</taxon>
        <taxon>Prymnesium</taxon>
    </lineage>
</organism>
<dbReference type="EMBL" id="JBGBPQ010000001">
    <property type="protein sequence ID" value="KAL1529739.1"/>
    <property type="molecule type" value="Genomic_DNA"/>
</dbReference>
<dbReference type="Pfam" id="PF01412">
    <property type="entry name" value="ArfGap"/>
    <property type="match status" value="1"/>
</dbReference>
<dbReference type="AlphaFoldDB" id="A0AB34K5H7"/>
<dbReference type="Gene3D" id="1.10.220.150">
    <property type="entry name" value="Arf GTPase activating protein"/>
    <property type="match status" value="1"/>
</dbReference>
<evidence type="ECO:0000256" key="5">
    <source>
        <dbReference type="PROSITE-ProRule" id="PRU00288"/>
    </source>
</evidence>
<dbReference type="InterPro" id="IPR017455">
    <property type="entry name" value="Znf_FYVE-rel"/>
</dbReference>
<accession>A0AB34K5H7</accession>
<keyword evidence="9" id="KW-1185">Reference proteome</keyword>
<dbReference type="PANTHER" id="PTHR45686:SF4">
    <property type="entry name" value="ADP-RIBOSYLATION FACTOR GTPASE ACTIVATING PROTEIN 3, ISOFORM H"/>
    <property type="match status" value="1"/>
</dbReference>
<dbReference type="PANTHER" id="PTHR45686">
    <property type="entry name" value="ADP-RIBOSYLATION FACTOR GTPASE ACTIVATING PROTEIN 3, ISOFORM H-RELATED"/>
    <property type="match status" value="1"/>
</dbReference>
<dbReference type="GO" id="GO:0008270">
    <property type="term" value="F:zinc ion binding"/>
    <property type="evidence" value="ECO:0007669"/>
    <property type="project" value="UniProtKB-KW"/>
</dbReference>
<keyword evidence="4" id="KW-0862">Zinc</keyword>
<dbReference type="SMART" id="SM00105">
    <property type="entry name" value="ArfGap"/>
    <property type="match status" value="1"/>
</dbReference>
<sequence>MEAASGTRCFDCDEECSADAWASLSYGVHLCLRCAGVHRSFGVHISYVRSCALDEWSEAQRAVMRRLGNDAFETFLLSHGVPRRVWLVIPLETRYFTPAADLYRRRAQEMAKGAVDGLPTDIRPEVRPPLPVLQKAVGKWTDDADAPRCQLCRHDFDFFNRRHHCRKCGRCVCNECSPPESFRPLPQLGHPDPVRQCKLCVPPPAKLMVGMGSSSSLIS</sequence>
<keyword evidence="1" id="KW-0343">GTPase activation</keyword>
<evidence type="ECO:0000256" key="3">
    <source>
        <dbReference type="ARBA" id="ARBA00022771"/>
    </source>
</evidence>
<evidence type="ECO:0000256" key="2">
    <source>
        <dbReference type="ARBA" id="ARBA00022723"/>
    </source>
</evidence>
<dbReference type="PRINTS" id="PR00405">
    <property type="entry name" value="REVINTRACTNG"/>
</dbReference>
<dbReference type="PROSITE" id="PS50178">
    <property type="entry name" value="ZF_FYVE"/>
    <property type="match status" value="1"/>
</dbReference>
<dbReference type="GO" id="GO:0005096">
    <property type="term" value="F:GTPase activator activity"/>
    <property type="evidence" value="ECO:0007669"/>
    <property type="project" value="UniProtKB-KW"/>
</dbReference>
<name>A0AB34K5H7_PRYPA</name>
<dbReference type="SMART" id="SM00064">
    <property type="entry name" value="FYVE"/>
    <property type="match status" value="1"/>
</dbReference>
<keyword evidence="3 5" id="KW-0863">Zinc-finger</keyword>